<dbReference type="AlphaFoldDB" id="A0A8X6NVZ8"/>
<dbReference type="Proteomes" id="UP000887013">
    <property type="component" value="Unassembled WGS sequence"/>
</dbReference>
<gene>
    <name evidence="1" type="ORF">NPIL_135741</name>
</gene>
<evidence type="ECO:0000313" key="2">
    <source>
        <dbReference type="Proteomes" id="UP000887013"/>
    </source>
</evidence>
<evidence type="ECO:0000313" key="1">
    <source>
        <dbReference type="EMBL" id="GFT36130.1"/>
    </source>
</evidence>
<protein>
    <submittedName>
        <fullName evidence="1">Uncharacterized protein</fullName>
    </submittedName>
</protein>
<comment type="caution">
    <text evidence="1">The sequence shown here is derived from an EMBL/GenBank/DDBJ whole genome shotgun (WGS) entry which is preliminary data.</text>
</comment>
<accession>A0A8X6NVZ8</accession>
<sequence>MGNLIVVDVRSGRNPVPGRQNRCCARKDQCSAPPACQATKSARRPAAKHLRIPHRRWHASVRCQQRAAAAAPPAAYRTIYASAAAKYATRETACQQQPKSKAHARRAARHAAAKIRCCRRPRICPPSS</sequence>
<dbReference type="EMBL" id="BMAW01013866">
    <property type="protein sequence ID" value="GFT36130.1"/>
    <property type="molecule type" value="Genomic_DNA"/>
</dbReference>
<reference evidence="1" key="1">
    <citation type="submission" date="2020-08" db="EMBL/GenBank/DDBJ databases">
        <title>Multicomponent nature underlies the extraordinary mechanical properties of spider dragline silk.</title>
        <authorList>
            <person name="Kono N."/>
            <person name="Nakamura H."/>
            <person name="Mori M."/>
            <person name="Yoshida Y."/>
            <person name="Ohtoshi R."/>
            <person name="Malay A.D."/>
            <person name="Moran D.A.P."/>
            <person name="Tomita M."/>
            <person name="Numata K."/>
            <person name="Arakawa K."/>
        </authorList>
    </citation>
    <scope>NUCLEOTIDE SEQUENCE</scope>
</reference>
<proteinExistence type="predicted"/>
<name>A0A8X6NVZ8_NEPPI</name>
<keyword evidence="2" id="KW-1185">Reference proteome</keyword>
<organism evidence="1 2">
    <name type="scientific">Nephila pilipes</name>
    <name type="common">Giant wood spider</name>
    <name type="synonym">Nephila maculata</name>
    <dbReference type="NCBI Taxonomy" id="299642"/>
    <lineage>
        <taxon>Eukaryota</taxon>
        <taxon>Metazoa</taxon>
        <taxon>Ecdysozoa</taxon>
        <taxon>Arthropoda</taxon>
        <taxon>Chelicerata</taxon>
        <taxon>Arachnida</taxon>
        <taxon>Araneae</taxon>
        <taxon>Araneomorphae</taxon>
        <taxon>Entelegynae</taxon>
        <taxon>Araneoidea</taxon>
        <taxon>Nephilidae</taxon>
        <taxon>Nephila</taxon>
    </lineage>
</organism>